<dbReference type="InterPro" id="IPR001173">
    <property type="entry name" value="Glyco_trans_2-like"/>
</dbReference>
<dbReference type="PANTHER" id="PTHR43685:SF11">
    <property type="entry name" value="GLYCOSYLTRANSFERASE TAGX-RELATED"/>
    <property type="match status" value="1"/>
</dbReference>
<dbReference type="SUPFAM" id="SSF53448">
    <property type="entry name" value="Nucleotide-diphospho-sugar transferases"/>
    <property type="match status" value="1"/>
</dbReference>
<dbReference type="InterPro" id="IPR050834">
    <property type="entry name" value="Glycosyltransf_2"/>
</dbReference>
<organism evidence="2 3">
    <name type="scientific">candidate division CSSED10-310 bacterium</name>
    <dbReference type="NCBI Taxonomy" id="2855610"/>
    <lineage>
        <taxon>Bacteria</taxon>
        <taxon>Bacteria division CSSED10-310</taxon>
    </lineage>
</organism>
<dbReference type="EC" id="2.4.-.-" evidence="2"/>
<evidence type="ECO:0000259" key="1">
    <source>
        <dbReference type="Pfam" id="PF00535"/>
    </source>
</evidence>
<dbReference type="EMBL" id="JBHPBY010000085">
    <property type="protein sequence ID" value="MFC1850236.1"/>
    <property type="molecule type" value="Genomic_DNA"/>
</dbReference>
<proteinExistence type="predicted"/>
<keyword evidence="2" id="KW-0328">Glycosyltransferase</keyword>
<dbReference type="Gene3D" id="3.90.550.10">
    <property type="entry name" value="Spore Coat Polysaccharide Biosynthesis Protein SpsA, Chain A"/>
    <property type="match status" value="1"/>
</dbReference>
<gene>
    <name evidence="2" type="ORF">ACFL27_08600</name>
</gene>
<comment type="caution">
    <text evidence="2">The sequence shown here is derived from an EMBL/GenBank/DDBJ whole genome shotgun (WGS) entry which is preliminary data.</text>
</comment>
<keyword evidence="2" id="KW-0808">Transferase</keyword>
<sequence length="294" mass="34684">MTNLPRITVVTPSFNQGEFLRETIQSILSQHYQNLEYFVVDGGSTDNSVEILREYEDQLDWWVSERDSGQSEAIDKGFQRATGDYLTWINSDDILLPGTLNKVGHTILKNPELLWISGDVIVIDGHSAIIHCSRLPNFSKLLTKMGRLLISGPSTFFYRSLYRKVDGLRFELSYNMDTDLWWQFIGQQAQYYHIPFYLMAFRIHTNSRTSSYLAEKQNFIFSSLKKSQYRKRQKEERDLLIKRYNHKKSLYFSALIMYRIQQILNGNYLRALCERRKIIGRHWQNVFPVEPLLK</sequence>
<evidence type="ECO:0000313" key="2">
    <source>
        <dbReference type="EMBL" id="MFC1850236.1"/>
    </source>
</evidence>
<reference evidence="2 3" key="1">
    <citation type="submission" date="2024-09" db="EMBL/GenBank/DDBJ databases">
        <title>Laminarin stimulates single cell rates of sulfate reduction while oxygen inhibits transcriptomic activity in coastal marine sediment.</title>
        <authorList>
            <person name="Lindsay M."/>
            <person name="Orcutt B."/>
            <person name="Emerson D."/>
            <person name="Stepanauskas R."/>
            <person name="D'Angelo T."/>
        </authorList>
    </citation>
    <scope>NUCLEOTIDE SEQUENCE [LARGE SCALE GENOMIC DNA]</scope>
    <source>
        <strain evidence="2">SAG AM-311-K15</strain>
    </source>
</reference>
<dbReference type="PANTHER" id="PTHR43685">
    <property type="entry name" value="GLYCOSYLTRANSFERASE"/>
    <property type="match status" value="1"/>
</dbReference>
<dbReference type="GO" id="GO:0016757">
    <property type="term" value="F:glycosyltransferase activity"/>
    <property type="evidence" value="ECO:0007669"/>
    <property type="project" value="UniProtKB-KW"/>
</dbReference>
<name>A0ABV6YVK5_UNCC1</name>
<protein>
    <submittedName>
        <fullName evidence="2">Glycosyltransferase family 2 protein</fullName>
        <ecNumber evidence="2">2.4.-.-</ecNumber>
    </submittedName>
</protein>
<evidence type="ECO:0000313" key="3">
    <source>
        <dbReference type="Proteomes" id="UP001594351"/>
    </source>
</evidence>
<dbReference type="CDD" id="cd06433">
    <property type="entry name" value="GT_2_WfgS_like"/>
    <property type="match status" value="1"/>
</dbReference>
<dbReference type="InterPro" id="IPR029044">
    <property type="entry name" value="Nucleotide-diphossugar_trans"/>
</dbReference>
<keyword evidence="3" id="KW-1185">Reference proteome</keyword>
<dbReference type="Proteomes" id="UP001594351">
    <property type="component" value="Unassembled WGS sequence"/>
</dbReference>
<dbReference type="Pfam" id="PF00535">
    <property type="entry name" value="Glycos_transf_2"/>
    <property type="match status" value="1"/>
</dbReference>
<feature type="domain" description="Glycosyltransferase 2-like" evidence="1">
    <location>
        <begin position="8"/>
        <end position="114"/>
    </location>
</feature>
<accession>A0ABV6YVK5</accession>